<evidence type="ECO:0000313" key="3">
    <source>
        <dbReference type="Proteomes" id="UP000531561"/>
    </source>
</evidence>
<dbReference type="Proteomes" id="UP000531561">
    <property type="component" value="Unassembled WGS sequence"/>
</dbReference>
<reference evidence="2 3" key="1">
    <citation type="journal article" date="2020" name="Phytopathology">
        <title>A high-quality genome resource of Botrytis fragariae, a new and rapidly spreading fungal pathogen causing strawberry gray mold in the U.S.A.</title>
        <authorList>
            <person name="Wu Y."/>
            <person name="Saski C.A."/>
            <person name="Schnabel G."/>
            <person name="Xiao S."/>
            <person name="Hu M."/>
        </authorList>
    </citation>
    <scope>NUCLEOTIDE SEQUENCE [LARGE SCALE GENOMIC DNA]</scope>
    <source>
        <strain evidence="2 3">BVB16</strain>
    </source>
</reference>
<dbReference type="AlphaFoldDB" id="A0A8H6ATI6"/>
<sequence length="123" mass="14458">MHYQMQWDQRYWRYGFTDKLLWENPLWMDMALALSITRLKHRNVSPNPTHLPQIPTLNNARSKLEYRVKTSSSPAILLIIQFVICFGPACFEYSSGRKFDYGYQLEVCMESTDIHLVNLVGDP</sequence>
<evidence type="ECO:0000256" key="1">
    <source>
        <dbReference type="SAM" id="Phobius"/>
    </source>
</evidence>
<evidence type="ECO:0000313" key="2">
    <source>
        <dbReference type="EMBL" id="KAF5873357.1"/>
    </source>
</evidence>
<keyword evidence="1" id="KW-0812">Transmembrane</keyword>
<keyword evidence="1" id="KW-1133">Transmembrane helix</keyword>
<protein>
    <submittedName>
        <fullName evidence="2">Uncharacterized protein</fullName>
    </submittedName>
</protein>
<accession>A0A8H6ATI6</accession>
<dbReference type="RefSeq" id="XP_037192303.1">
    <property type="nucleotide sequence ID" value="XM_037335208.1"/>
</dbReference>
<organism evidence="2 3">
    <name type="scientific">Botrytis fragariae</name>
    <dbReference type="NCBI Taxonomy" id="1964551"/>
    <lineage>
        <taxon>Eukaryota</taxon>
        <taxon>Fungi</taxon>
        <taxon>Dikarya</taxon>
        <taxon>Ascomycota</taxon>
        <taxon>Pezizomycotina</taxon>
        <taxon>Leotiomycetes</taxon>
        <taxon>Helotiales</taxon>
        <taxon>Sclerotiniaceae</taxon>
        <taxon>Botrytis</taxon>
    </lineage>
</organism>
<feature type="transmembrane region" description="Helical" evidence="1">
    <location>
        <begin position="72"/>
        <end position="91"/>
    </location>
</feature>
<keyword evidence="1" id="KW-0472">Membrane</keyword>
<dbReference type="EMBL" id="JABFCT010000008">
    <property type="protein sequence ID" value="KAF5873357.1"/>
    <property type="molecule type" value="Genomic_DNA"/>
</dbReference>
<keyword evidence="3" id="KW-1185">Reference proteome</keyword>
<comment type="caution">
    <text evidence="2">The sequence shown here is derived from an EMBL/GenBank/DDBJ whole genome shotgun (WGS) entry which is preliminary data.</text>
</comment>
<dbReference type="GeneID" id="59258900"/>
<gene>
    <name evidence="2" type="ORF">Bfra_004815</name>
</gene>
<name>A0A8H6ATI6_9HELO</name>
<proteinExistence type="predicted"/>